<dbReference type="Proteomes" id="UP000799440">
    <property type="component" value="Unassembled WGS sequence"/>
</dbReference>
<keyword evidence="2" id="KW-1185">Reference proteome</keyword>
<dbReference type="Pfam" id="PF13450">
    <property type="entry name" value="NAD_binding_8"/>
    <property type="match status" value="1"/>
</dbReference>
<organism evidence="1 2">
    <name type="scientific">Sporormia fimetaria CBS 119925</name>
    <dbReference type="NCBI Taxonomy" id="1340428"/>
    <lineage>
        <taxon>Eukaryota</taxon>
        <taxon>Fungi</taxon>
        <taxon>Dikarya</taxon>
        <taxon>Ascomycota</taxon>
        <taxon>Pezizomycotina</taxon>
        <taxon>Dothideomycetes</taxon>
        <taxon>Pleosporomycetidae</taxon>
        <taxon>Pleosporales</taxon>
        <taxon>Sporormiaceae</taxon>
        <taxon>Sporormia</taxon>
    </lineage>
</organism>
<dbReference type="PANTHER" id="PTHR42923:SF42">
    <property type="entry name" value="AMINE OXIDASE DOMAIN-CONTAINING PROTEIN"/>
    <property type="match status" value="1"/>
</dbReference>
<dbReference type="EMBL" id="MU006591">
    <property type="protein sequence ID" value="KAF2744096.1"/>
    <property type="molecule type" value="Genomic_DNA"/>
</dbReference>
<protein>
    <submittedName>
        <fullName evidence="1">FAD/NAD(P)-binding domain-containing protein</fullName>
    </submittedName>
</protein>
<name>A0A6A6V2L5_9PLEO</name>
<accession>A0A6A6V2L5</accession>
<evidence type="ECO:0000313" key="2">
    <source>
        <dbReference type="Proteomes" id="UP000799440"/>
    </source>
</evidence>
<sequence length="457" mass="51267">MEEKRLGPIRVAVVGSGMAGLVTAYLLRRDARQRYEVKVFESGTTLSLDSASISIPNGSQGSKDRVDLPMRAFAGGYYNNLKAMYDHLGVKYHEQPFLFEFAKAGPEEHSTTSHSYFAFGSNFHSIPFSRSSPLATFTYLIEALYLLVCYSWFSFCCFCIRPKITRQGTAYEFETLAQYLTRIWLPDYFTSYYLLPLMSSVATCSHQALLSFPASDLVDYKRRTNGAPHYTVSNGVQTVQERLANSIEYELSAIVTDVRQRGGQVQVTWERSDGNGDSRSEVFDKVVLAVTPDVVGKIYQPLSYHMSRIPTMQVESVVHTDRALLQTELVGRDTSQLIYLRTSTDNTHRTESLHVQPSGAIVTTCPFSHIDASLTLRSAKFTRVLRSPASKRIVNSIFEGTCLPTEEEKPLPSWKNGDDNVWLVGGWCWDGMVLLEGCVVSAMRVAKALDVEIPWLD</sequence>
<dbReference type="GO" id="GO:0016491">
    <property type="term" value="F:oxidoreductase activity"/>
    <property type="evidence" value="ECO:0007669"/>
    <property type="project" value="TreeGrafter"/>
</dbReference>
<dbReference type="PANTHER" id="PTHR42923">
    <property type="entry name" value="PROTOPORPHYRINOGEN OXIDASE"/>
    <property type="match status" value="1"/>
</dbReference>
<dbReference type="InterPro" id="IPR036188">
    <property type="entry name" value="FAD/NAD-bd_sf"/>
</dbReference>
<reference evidence="1" key="1">
    <citation type="journal article" date="2020" name="Stud. Mycol.">
        <title>101 Dothideomycetes genomes: a test case for predicting lifestyles and emergence of pathogens.</title>
        <authorList>
            <person name="Haridas S."/>
            <person name="Albert R."/>
            <person name="Binder M."/>
            <person name="Bloem J."/>
            <person name="Labutti K."/>
            <person name="Salamov A."/>
            <person name="Andreopoulos B."/>
            <person name="Baker S."/>
            <person name="Barry K."/>
            <person name="Bills G."/>
            <person name="Bluhm B."/>
            <person name="Cannon C."/>
            <person name="Castanera R."/>
            <person name="Culley D."/>
            <person name="Daum C."/>
            <person name="Ezra D."/>
            <person name="Gonzalez J."/>
            <person name="Henrissat B."/>
            <person name="Kuo A."/>
            <person name="Liang C."/>
            <person name="Lipzen A."/>
            <person name="Lutzoni F."/>
            <person name="Magnuson J."/>
            <person name="Mondo S."/>
            <person name="Nolan M."/>
            <person name="Ohm R."/>
            <person name="Pangilinan J."/>
            <person name="Park H.-J."/>
            <person name="Ramirez L."/>
            <person name="Alfaro M."/>
            <person name="Sun H."/>
            <person name="Tritt A."/>
            <person name="Yoshinaga Y."/>
            <person name="Zwiers L.-H."/>
            <person name="Turgeon B."/>
            <person name="Goodwin S."/>
            <person name="Spatafora J."/>
            <person name="Crous P."/>
            <person name="Grigoriev I."/>
        </authorList>
    </citation>
    <scope>NUCLEOTIDE SEQUENCE</scope>
    <source>
        <strain evidence="1">CBS 119925</strain>
    </source>
</reference>
<dbReference type="OrthoDB" id="5977668at2759"/>
<gene>
    <name evidence="1" type="ORF">M011DRAFT_528635</name>
</gene>
<dbReference type="SUPFAM" id="SSF51905">
    <property type="entry name" value="FAD/NAD(P)-binding domain"/>
    <property type="match status" value="1"/>
</dbReference>
<dbReference type="Gene3D" id="3.50.50.60">
    <property type="entry name" value="FAD/NAD(P)-binding domain"/>
    <property type="match status" value="1"/>
</dbReference>
<proteinExistence type="predicted"/>
<evidence type="ECO:0000313" key="1">
    <source>
        <dbReference type="EMBL" id="KAF2744096.1"/>
    </source>
</evidence>
<dbReference type="AlphaFoldDB" id="A0A6A6V2L5"/>
<dbReference type="InterPro" id="IPR050464">
    <property type="entry name" value="Zeta_carotene_desat/Oxidored"/>
</dbReference>